<dbReference type="EMBL" id="CP003563">
    <property type="protein sequence ID" value="AFL54599.1"/>
    <property type="molecule type" value="Genomic_DNA"/>
</dbReference>
<feature type="compositionally biased region" description="Basic and acidic residues" evidence="1">
    <location>
        <begin position="516"/>
        <end position="525"/>
    </location>
</feature>
<organism evidence="2 3">
    <name type="scientific">Sinorhizobium fredii (strain USDA 257)</name>
    <dbReference type="NCBI Taxonomy" id="1185652"/>
    <lineage>
        <taxon>Bacteria</taxon>
        <taxon>Pseudomonadati</taxon>
        <taxon>Pseudomonadota</taxon>
        <taxon>Alphaproteobacteria</taxon>
        <taxon>Hyphomicrobiales</taxon>
        <taxon>Rhizobiaceae</taxon>
        <taxon>Sinorhizobium/Ensifer group</taxon>
        <taxon>Sinorhizobium</taxon>
    </lineage>
</organism>
<feature type="region of interest" description="Disordered" evidence="1">
    <location>
        <begin position="181"/>
        <end position="434"/>
    </location>
</feature>
<feature type="region of interest" description="Disordered" evidence="1">
    <location>
        <begin position="118"/>
        <end position="145"/>
    </location>
</feature>
<dbReference type="RefSeq" id="WP_014766701.1">
    <property type="nucleotide sequence ID" value="NC_018000.1"/>
</dbReference>
<feature type="compositionally biased region" description="Basic and acidic residues" evidence="1">
    <location>
        <begin position="363"/>
        <end position="380"/>
    </location>
</feature>
<feature type="compositionally biased region" description="Low complexity" evidence="1">
    <location>
        <begin position="229"/>
        <end position="258"/>
    </location>
</feature>
<dbReference type="PATRIC" id="fig|1185652.3.peg.6331"/>
<accession>I3XFE3</accession>
<proteinExistence type="predicted"/>
<gene>
    <name evidence="2" type="ORF">USDA257_c60990</name>
</gene>
<dbReference type="KEGG" id="sfd:USDA257_c60990"/>
<feature type="region of interest" description="Disordered" evidence="1">
    <location>
        <begin position="464"/>
        <end position="525"/>
    </location>
</feature>
<sequence length="525" mass="54261">MPIPIGTIRNASTPGDDIVQIVRRALPPAGQRAEAIQKLLDMLGRHLSGKEVLPRDALVRLIEDLARVLKFPPLPQETGRAFLRRLVEVVESLPLPQRLAIERQLGGGGLARRLAALTQSGPSAGPGNPTTPLPAGQPGIRNLPLQLPVSPHFAAAQTPLSGDPALLQAILRKTFGADDDGASAALPLEDAPQAPEPGETAEPAPDRGSTPTARHTPTPISNGDIAAPTASGGTAEGVAAAEAMPPAPADTSESAAAAQTGDEALPPRFEGGGAAGHQPEVAAPDERPNRTFGEAEAVSKQGTAVEADAFEADGTYGPTGANGNDARQPAEAPTPPEALPESPLDDAAEALLEGSLDLPDIVAEERQALVARAGEREPEPTRAPPAPHERLPGGPRPDSARMGTEPIAEPIVAEKTETPSGGPPSAQRQAPAGEEFAMQQAIALLVESGLPEIIPFAMVPYLPAQEEADDEHDRSGGYPRGDGGTESEDGEEQKDGQDPESDGDNGAEPEASDAYDLYRKLGDLV</sequence>
<dbReference type="HOGENOM" id="CLU_518645_0_0_5"/>
<feature type="compositionally biased region" description="Polar residues" evidence="1">
    <location>
        <begin position="209"/>
        <end position="221"/>
    </location>
</feature>
<reference evidence="2 3" key="1">
    <citation type="journal article" date="2012" name="J. Bacteriol.">
        <title>Complete genome sequence of the broad-host-range strain Sinorhizobium fredii USDA257.</title>
        <authorList>
            <person name="Schuldes J."/>
            <person name="Rodriguez Orbegoso M."/>
            <person name="Schmeisser C."/>
            <person name="Krishnan H.B."/>
            <person name="Daniel R."/>
            <person name="Streit W.R."/>
        </authorList>
    </citation>
    <scope>NUCLEOTIDE SEQUENCE [LARGE SCALE GENOMIC DNA]</scope>
    <source>
        <strain evidence="2 3">USDA 257</strain>
    </source>
</reference>
<feature type="compositionally biased region" description="Acidic residues" evidence="1">
    <location>
        <begin position="485"/>
        <end position="513"/>
    </location>
</feature>
<protein>
    <submittedName>
        <fullName evidence="2">Uncharacterized protein</fullName>
    </submittedName>
</protein>
<dbReference type="AlphaFoldDB" id="I3XFE3"/>
<evidence type="ECO:0000313" key="3">
    <source>
        <dbReference type="Proteomes" id="UP000006180"/>
    </source>
</evidence>
<evidence type="ECO:0000313" key="2">
    <source>
        <dbReference type="EMBL" id="AFL54599.1"/>
    </source>
</evidence>
<name>I3XFE3_SINF2</name>
<dbReference type="Proteomes" id="UP000006180">
    <property type="component" value="Chromosome"/>
</dbReference>
<evidence type="ECO:0000256" key="1">
    <source>
        <dbReference type="SAM" id="MobiDB-lite"/>
    </source>
</evidence>
<feature type="compositionally biased region" description="Low complexity" evidence="1">
    <location>
        <begin position="191"/>
        <end position="203"/>
    </location>
</feature>